<keyword evidence="1" id="KW-0732">Signal</keyword>
<evidence type="ECO:0000256" key="1">
    <source>
        <dbReference type="SAM" id="SignalP"/>
    </source>
</evidence>
<evidence type="ECO:0000313" key="2">
    <source>
        <dbReference type="EMBL" id="KAK4507114.1"/>
    </source>
</evidence>
<reference evidence="2 3" key="1">
    <citation type="journal article" date="2023" name="G3 (Bethesda)">
        <title>A chromosome-level genome assembly of Zasmidium syzygii isolated from banana leaves.</title>
        <authorList>
            <person name="van Westerhoven A.C."/>
            <person name="Mehrabi R."/>
            <person name="Talebi R."/>
            <person name="Steentjes M.B.F."/>
            <person name="Corcolon B."/>
            <person name="Chong P.A."/>
            <person name="Kema G.H.J."/>
            <person name="Seidl M.F."/>
        </authorList>
    </citation>
    <scope>NUCLEOTIDE SEQUENCE [LARGE SCALE GENOMIC DNA]</scope>
    <source>
        <strain evidence="2 3">P124</strain>
    </source>
</reference>
<dbReference type="Proteomes" id="UP001305779">
    <property type="component" value="Unassembled WGS sequence"/>
</dbReference>
<gene>
    <name evidence="2" type="ORF">PRZ48_000848</name>
</gene>
<accession>A0ABR0EZK8</accession>
<proteinExistence type="predicted"/>
<sequence>MAFFHLLVASSVALSTAQASAIAPRDAPYAQIRFLECKDNTARAIGWNGAPPVLGQPPDEFLYHDWGMSNFLPGCDSSGVSETNNIPWTCKFPPHGRDIPFQNYIGYITYGGEGFNCFQDDVHHAFETPELGNCYSDIYCIQHEARNVSITASKGVVSILTNTTADEVLGNVNKRLNDRTCDPTPVDIGGGCSINFSCKGAGNILPNLAKVLTNIIAKQPDVFHFQVDKKNGPRVCLSPNACVDGDPTYTGNLTMPATFSLTAEGVPWPGSQEDPDLAGFMDATVSCLPPVDDLRFCNALRAAASGAALLPELGVIFGTVGLMATIACTF</sequence>
<feature type="signal peptide" evidence="1">
    <location>
        <begin position="1"/>
        <end position="19"/>
    </location>
</feature>
<comment type="caution">
    <text evidence="2">The sequence shown here is derived from an EMBL/GenBank/DDBJ whole genome shotgun (WGS) entry which is preliminary data.</text>
</comment>
<dbReference type="EMBL" id="JAXOVC010000001">
    <property type="protein sequence ID" value="KAK4507114.1"/>
    <property type="molecule type" value="Genomic_DNA"/>
</dbReference>
<keyword evidence="3" id="KW-1185">Reference proteome</keyword>
<evidence type="ECO:0000313" key="3">
    <source>
        <dbReference type="Proteomes" id="UP001305779"/>
    </source>
</evidence>
<name>A0ABR0EZK8_ZASCE</name>
<organism evidence="2 3">
    <name type="scientific">Zasmidium cellare</name>
    <name type="common">Wine cellar mold</name>
    <name type="synonym">Racodium cellare</name>
    <dbReference type="NCBI Taxonomy" id="395010"/>
    <lineage>
        <taxon>Eukaryota</taxon>
        <taxon>Fungi</taxon>
        <taxon>Dikarya</taxon>
        <taxon>Ascomycota</taxon>
        <taxon>Pezizomycotina</taxon>
        <taxon>Dothideomycetes</taxon>
        <taxon>Dothideomycetidae</taxon>
        <taxon>Mycosphaerellales</taxon>
        <taxon>Mycosphaerellaceae</taxon>
        <taxon>Zasmidium</taxon>
    </lineage>
</organism>
<feature type="chain" id="PRO_5046421789" evidence="1">
    <location>
        <begin position="20"/>
        <end position="330"/>
    </location>
</feature>
<protein>
    <submittedName>
        <fullName evidence="2">Uncharacterized protein</fullName>
    </submittedName>
</protein>